<dbReference type="RefSeq" id="WP_005431381.1">
    <property type="nucleotide sequence ID" value="NZ_BBKW01000099.1"/>
</dbReference>
<protein>
    <submittedName>
        <fullName evidence="1">Uncharacterized protein</fullName>
    </submittedName>
</protein>
<reference evidence="1" key="1">
    <citation type="submission" date="2023-02" db="EMBL/GenBank/DDBJ databases">
        <title>Isolation, identification, and genome analysis of Vibrio campbellii in the Penaeus vannamei larvae stage.</title>
        <authorList>
            <person name="Huang T."/>
            <person name="Zhang B."/>
        </authorList>
    </citation>
    <scope>NUCLEOTIDE SEQUENCE</scope>
    <source>
        <strain evidence="1">20220413_1</strain>
    </source>
</reference>
<evidence type="ECO:0000313" key="2">
    <source>
        <dbReference type="Proteomes" id="UP001219537"/>
    </source>
</evidence>
<gene>
    <name evidence="1" type="ORF">PUN50_23305</name>
</gene>
<dbReference type="EMBL" id="CP117989">
    <property type="protein sequence ID" value="WDG10304.1"/>
    <property type="molecule type" value="Genomic_DNA"/>
</dbReference>
<sequence>MSVSKHLVVNLCSDTLKRVQKQKLNLIIMQGTASNNPDSLTNSVVAKISHEDLFEQNRIELHQKLIGFITKSSLESGTRIDATTSRNINLGDTFEIAEDNASVTVIEPDHVSDSETFSFVNKGDETTVGYSVYGGENVSHVCAAPIPGRSTLEVMPLNKYLLYFTADDIFDRNYAITTLKGNAAVIEYEDHTSNREVTWDYHTGLWSKGSDFNAMYHPTNNWLTNLVSTAGSVVKTVGSAINSPLGQAAISVAKKVLL</sequence>
<accession>A0AAQ3B091</accession>
<dbReference type="AlphaFoldDB" id="A0AAQ3B091"/>
<dbReference type="Proteomes" id="UP001219537">
    <property type="component" value="Chromosome 2"/>
</dbReference>
<evidence type="ECO:0000313" key="1">
    <source>
        <dbReference type="EMBL" id="WDG10304.1"/>
    </source>
</evidence>
<name>A0AAQ3B091_9VIBR</name>
<organism evidence="1 2">
    <name type="scientific">Vibrio campbellii</name>
    <dbReference type="NCBI Taxonomy" id="680"/>
    <lineage>
        <taxon>Bacteria</taxon>
        <taxon>Pseudomonadati</taxon>
        <taxon>Pseudomonadota</taxon>
        <taxon>Gammaproteobacteria</taxon>
        <taxon>Vibrionales</taxon>
        <taxon>Vibrionaceae</taxon>
        <taxon>Vibrio</taxon>
    </lineage>
</organism>
<proteinExistence type="predicted"/>